<dbReference type="PANTHER" id="PTHR47966:SF65">
    <property type="entry name" value="ASPARTIC-TYPE ENDOPEPTIDASE"/>
    <property type="match status" value="1"/>
</dbReference>
<dbReference type="SUPFAM" id="SSF50630">
    <property type="entry name" value="Acid proteases"/>
    <property type="match status" value="1"/>
</dbReference>
<dbReference type="PANTHER" id="PTHR47966">
    <property type="entry name" value="BETA-SITE APP-CLEAVING ENZYME, ISOFORM A-RELATED"/>
    <property type="match status" value="1"/>
</dbReference>
<evidence type="ECO:0000256" key="2">
    <source>
        <dbReference type="ARBA" id="ARBA00022670"/>
    </source>
</evidence>
<evidence type="ECO:0000256" key="1">
    <source>
        <dbReference type="ARBA" id="ARBA00007447"/>
    </source>
</evidence>
<dbReference type="InterPro" id="IPR021109">
    <property type="entry name" value="Peptidase_aspartic_dom_sf"/>
</dbReference>
<protein>
    <recommendedName>
        <fullName evidence="8">Peptidase A1 domain-containing protein</fullName>
    </recommendedName>
</protein>
<dbReference type="PRINTS" id="PR00792">
    <property type="entry name" value="PEPSIN"/>
</dbReference>
<dbReference type="InterPro" id="IPR033876">
    <property type="entry name" value="SAP-like"/>
</dbReference>
<dbReference type="CDD" id="cd05474">
    <property type="entry name" value="SAP_like"/>
    <property type="match status" value="1"/>
</dbReference>
<name>A0ABR0M768_9PEZI</name>
<proteinExistence type="inferred from homology"/>
<reference evidence="9 10" key="1">
    <citation type="submission" date="2023-08" db="EMBL/GenBank/DDBJ databases">
        <title>Black Yeasts Isolated from many extreme environments.</title>
        <authorList>
            <person name="Coleine C."/>
            <person name="Stajich J.E."/>
            <person name="Selbmann L."/>
        </authorList>
    </citation>
    <scope>NUCLEOTIDE SEQUENCE [LARGE SCALE GENOMIC DNA]</scope>
    <source>
        <strain evidence="9 10">CCFEE 536</strain>
    </source>
</reference>
<evidence type="ECO:0000256" key="7">
    <source>
        <dbReference type="SAM" id="SignalP"/>
    </source>
</evidence>
<organism evidence="9 10">
    <name type="scientific">Cryomyces antarcticus</name>
    <dbReference type="NCBI Taxonomy" id="329879"/>
    <lineage>
        <taxon>Eukaryota</taxon>
        <taxon>Fungi</taxon>
        <taxon>Dikarya</taxon>
        <taxon>Ascomycota</taxon>
        <taxon>Pezizomycotina</taxon>
        <taxon>Dothideomycetes</taxon>
        <taxon>Dothideomycetes incertae sedis</taxon>
        <taxon>Cryomyces</taxon>
    </lineage>
</organism>
<dbReference type="PROSITE" id="PS00141">
    <property type="entry name" value="ASP_PROTEASE"/>
    <property type="match status" value="1"/>
</dbReference>
<dbReference type="Pfam" id="PF00026">
    <property type="entry name" value="Asp"/>
    <property type="match status" value="1"/>
</dbReference>
<dbReference type="InterPro" id="IPR001461">
    <property type="entry name" value="Aspartic_peptidase_A1"/>
</dbReference>
<feature type="chain" id="PRO_5045831969" description="Peptidase A1 domain-containing protein" evidence="7">
    <location>
        <begin position="19"/>
        <end position="467"/>
    </location>
</feature>
<accession>A0ABR0M768</accession>
<keyword evidence="3 7" id="KW-0732">Signal</keyword>
<dbReference type="EMBL" id="JAVRRA010000267">
    <property type="protein sequence ID" value="KAK5289446.1"/>
    <property type="molecule type" value="Genomic_DNA"/>
</dbReference>
<evidence type="ECO:0000256" key="4">
    <source>
        <dbReference type="ARBA" id="ARBA00022750"/>
    </source>
</evidence>
<feature type="signal peptide" evidence="7">
    <location>
        <begin position="1"/>
        <end position="18"/>
    </location>
</feature>
<evidence type="ECO:0000259" key="8">
    <source>
        <dbReference type="PROSITE" id="PS51767"/>
    </source>
</evidence>
<dbReference type="Proteomes" id="UP001357485">
    <property type="component" value="Unassembled WGS sequence"/>
</dbReference>
<keyword evidence="5 6" id="KW-0378">Hydrolase</keyword>
<evidence type="ECO:0000256" key="5">
    <source>
        <dbReference type="ARBA" id="ARBA00022801"/>
    </source>
</evidence>
<keyword evidence="4 6" id="KW-0064">Aspartyl protease</keyword>
<gene>
    <name evidence="9" type="ORF">LTR16_002948</name>
</gene>
<evidence type="ECO:0000313" key="10">
    <source>
        <dbReference type="Proteomes" id="UP001357485"/>
    </source>
</evidence>
<keyword evidence="10" id="KW-1185">Reference proteome</keyword>
<dbReference type="Gene3D" id="2.40.70.10">
    <property type="entry name" value="Acid Proteases"/>
    <property type="match status" value="2"/>
</dbReference>
<dbReference type="InterPro" id="IPR001969">
    <property type="entry name" value="Aspartic_peptidase_AS"/>
</dbReference>
<comment type="similarity">
    <text evidence="1 6">Belongs to the peptidase A1 family.</text>
</comment>
<evidence type="ECO:0000256" key="6">
    <source>
        <dbReference type="RuleBase" id="RU000454"/>
    </source>
</evidence>
<comment type="caution">
    <text evidence="9">The sequence shown here is derived from an EMBL/GenBank/DDBJ whole genome shotgun (WGS) entry which is preliminary data.</text>
</comment>
<dbReference type="InterPro" id="IPR033121">
    <property type="entry name" value="PEPTIDASE_A1"/>
</dbReference>
<evidence type="ECO:0000256" key="3">
    <source>
        <dbReference type="ARBA" id="ARBA00022729"/>
    </source>
</evidence>
<dbReference type="PROSITE" id="PS51767">
    <property type="entry name" value="PEPTIDASE_A1"/>
    <property type="match status" value="1"/>
</dbReference>
<feature type="domain" description="Peptidase A1" evidence="8">
    <location>
        <begin position="68"/>
        <end position="390"/>
    </location>
</feature>
<sequence>MKTSTIAFAATLLSLTQAISLVKRDQGPPAVVHADTQRRQVANPLLRDRLRRRAGTVQQTLDNLETLYFANVSLGTPGQTLRLHLDTGSSDLWTNVASSQLCQTRGSPCSVAGTFAPNSSTTYKYLNGDFNISYVDGSGSTGDYVSDTLRIGGATLKNQQFGIGYQSSSPQGILGIGYPVNEVAVNRAGSQPYANVPLNMVQQGLINANAYSLWLNDLDASTGSILFGGVNSDKFHGSLQTLPVIKEAGIYAEFVIALTAVGINGKAGSITSKQAYPVLLDSGSSLMYLPDSVANAIFKQLGATYDQSQGAAFVDCSLARNTSTVDFTFSSPTISVAMNELVIVAGVSRGQPICILGIAPAGSSTPVLGDTFLRSAYVVYDLHNNQISLAQTNFNSTTDNILEISNSTGVPDATGVASAVSSAAVATGGARNGGQPSVTSTGGAPAPTIFKYGAAVAAAGAGLMFAL</sequence>
<evidence type="ECO:0000313" key="9">
    <source>
        <dbReference type="EMBL" id="KAK5289446.1"/>
    </source>
</evidence>
<keyword evidence="2 6" id="KW-0645">Protease</keyword>